<dbReference type="GO" id="GO:0009231">
    <property type="term" value="P:riboflavin biosynthetic process"/>
    <property type="evidence" value="ECO:0007669"/>
    <property type="project" value="InterPro"/>
</dbReference>
<evidence type="ECO:0000313" key="2">
    <source>
        <dbReference type="EMBL" id="MFO7193744.1"/>
    </source>
</evidence>
<dbReference type="Proteomes" id="UP000249324">
    <property type="component" value="Unassembled WGS sequence"/>
</dbReference>
<name>A0A2W4JMV5_9PSEU</name>
<evidence type="ECO:0000259" key="1">
    <source>
        <dbReference type="Pfam" id="PF01872"/>
    </source>
</evidence>
<gene>
    <name evidence="2" type="ORF">DIU77_015990</name>
    <name evidence="3" type="ORF">DIU77_03840</name>
</gene>
<dbReference type="EMBL" id="QGUI02000266">
    <property type="protein sequence ID" value="MFO7193744.1"/>
    <property type="molecule type" value="Genomic_DNA"/>
</dbReference>
<reference evidence="2" key="1">
    <citation type="submission" date="2018-05" db="EMBL/GenBank/DDBJ databases">
        <authorList>
            <person name="Moura L."/>
            <person name="Setubal J.C."/>
        </authorList>
    </citation>
    <scope>NUCLEOTIDE SEQUENCE</scope>
    <source>
        <strain evidence="2">ZC4RG45</strain>
    </source>
</reference>
<proteinExistence type="predicted"/>
<dbReference type="PANTHER" id="PTHR38011:SF11">
    <property type="entry name" value="2,5-DIAMINO-6-RIBOSYLAMINO-4(3H)-PYRIMIDINONE 5'-PHOSPHATE REDUCTASE"/>
    <property type="match status" value="1"/>
</dbReference>
<sequence>MRTLTYLVASSIDGYITGPDGGDPTGSIFAVDGDHMQPLLEAFPEVVPTHVREQLNFHPENKNFDTVLEGRNSYQIGLDFGVTNAYRHLEHYVFSTTMTEAPDPDVHLVRTDPVATVRELKQRDGMGIWLCGGGKLAYTLRHEIDELVIKLNPVALGSGIPLFDGPFDKLGFTLAGTRSFGSGLVLLTYRRA</sequence>
<reference evidence="2" key="4">
    <citation type="submission" date="2023-08" db="EMBL/GenBank/DDBJ databases">
        <authorList>
            <person name="Guima S.E.S."/>
            <person name="Martins L.F."/>
            <person name="Silva A.M."/>
            <person name="Setubal J.C."/>
        </authorList>
    </citation>
    <scope>NUCLEOTIDE SEQUENCE</scope>
    <source>
        <strain evidence="2">ZC4RG45</strain>
    </source>
</reference>
<dbReference type="InterPro" id="IPR024072">
    <property type="entry name" value="DHFR-like_dom_sf"/>
</dbReference>
<dbReference type="STRING" id="1111738.GCA_000427905_01604"/>
<protein>
    <submittedName>
        <fullName evidence="3">Deaminase</fullName>
    </submittedName>
    <submittedName>
        <fullName evidence="2">Dihydrofolate reductase family protein</fullName>
    </submittedName>
</protein>
<dbReference type="GO" id="GO:0008703">
    <property type="term" value="F:5-amino-6-(5-phosphoribosylamino)uracil reductase activity"/>
    <property type="evidence" value="ECO:0007669"/>
    <property type="project" value="InterPro"/>
</dbReference>
<dbReference type="AlphaFoldDB" id="A0A2W4JMV5"/>
<dbReference type="InterPro" id="IPR050765">
    <property type="entry name" value="Riboflavin_Biosynth_HTPR"/>
</dbReference>
<organism evidence="3">
    <name type="scientific">Thermocrispum agreste</name>
    <dbReference type="NCBI Taxonomy" id="37925"/>
    <lineage>
        <taxon>Bacteria</taxon>
        <taxon>Bacillati</taxon>
        <taxon>Actinomycetota</taxon>
        <taxon>Actinomycetes</taxon>
        <taxon>Pseudonocardiales</taxon>
        <taxon>Pseudonocardiaceae</taxon>
        <taxon>Thermocrispum</taxon>
    </lineage>
</organism>
<feature type="domain" description="Bacterial bifunctional deaminase-reductase C-terminal" evidence="1">
    <location>
        <begin position="3"/>
        <end position="186"/>
    </location>
</feature>
<dbReference type="Pfam" id="PF01872">
    <property type="entry name" value="RibD_C"/>
    <property type="match status" value="1"/>
</dbReference>
<dbReference type="EMBL" id="QGUI01000091">
    <property type="protein sequence ID" value="PZN00363.1"/>
    <property type="molecule type" value="Genomic_DNA"/>
</dbReference>
<evidence type="ECO:0000313" key="4">
    <source>
        <dbReference type="Proteomes" id="UP000249324"/>
    </source>
</evidence>
<comment type="caution">
    <text evidence="3">The sequence shown here is derived from an EMBL/GenBank/DDBJ whole genome shotgun (WGS) entry which is preliminary data.</text>
</comment>
<evidence type="ECO:0000313" key="3">
    <source>
        <dbReference type="EMBL" id="PZN00363.1"/>
    </source>
</evidence>
<dbReference type="PANTHER" id="PTHR38011">
    <property type="entry name" value="DIHYDROFOLATE REDUCTASE FAMILY PROTEIN (AFU_ORTHOLOGUE AFUA_8G06820)"/>
    <property type="match status" value="1"/>
</dbReference>
<dbReference type="SUPFAM" id="SSF53597">
    <property type="entry name" value="Dihydrofolate reductase-like"/>
    <property type="match status" value="1"/>
</dbReference>
<reference evidence="2 4" key="3">
    <citation type="journal article" date="2021" name="BMC Genomics">
        <title>Genome-resolved metagenome and metatranscriptome analyses of thermophilic composting reveal key bacterial players and their metabolic interactions.</title>
        <authorList>
            <person name="Braga L.P.P."/>
            <person name="Pereira R.V."/>
            <person name="Martins L.F."/>
            <person name="Moura L.M.S."/>
            <person name="Sanchez F.B."/>
            <person name="Patane J.S.L."/>
            <person name="da Silva A.M."/>
            <person name="Setubal J.C."/>
        </authorList>
    </citation>
    <scope>NUCLEOTIDE SEQUENCE [LARGE SCALE GENOMIC DNA]</scope>
    <source>
        <strain evidence="2">ZC4RG45</strain>
    </source>
</reference>
<dbReference type="Gene3D" id="3.40.430.10">
    <property type="entry name" value="Dihydrofolate Reductase, subunit A"/>
    <property type="match status" value="1"/>
</dbReference>
<dbReference type="InterPro" id="IPR002734">
    <property type="entry name" value="RibDG_C"/>
</dbReference>
<reference evidence="3" key="2">
    <citation type="submission" date="2018-05" db="EMBL/GenBank/DDBJ databases">
        <authorList>
            <person name="Lanie J.A."/>
            <person name="Ng W.-L."/>
            <person name="Kazmierczak K.M."/>
            <person name="Andrzejewski T.M."/>
            <person name="Davidsen T.M."/>
            <person name="Wayne K.J."/>
            <person name="Tettelin H."/>
            <person name="Glass J.I."/>
            <person name="Rusch D."/>
            <person name="Podicherti R."/>
            <person name="Tsui H.-C.T."/>
            <person name="Winkler M.E."/>
        </authorList>
    </citation>
    <scope>NUCLEOTIDE SEQUENCE</scope>
    <source>
        <strain evidence="3">ZC4RG45</strain>
    </source>
</reference>
<accession>A0A2W4JMV5</accession>